<dbReference type="PANTHER" id="PTHR47755:SF1">
    <property type="entry name" value="CELL DIVISION PROTEIN FTSX"/>
    <property type="match status" value="1"/>
</dbReference>
<evidence type="ECO:0000256" key="2">
    <source>
        <dbReference type="ARBA" id="ARBA00007379"/>
    </source>
</evidence>
<reference evidence="14" key="1">
    <citation type="journal article" date="2014" name="Int. J. Syst. Evol. Microbiol.">
        <title>Complete genome sequence of Corynebacterium casei LMG S-19264T (=DSM 44701T), isolated from a smear-ripened cheese.</title>
        <authorList>
            <consortium name="US DOE Joint Genome Institute (JGI-PGF)"/>
            <person name="Walter F."/>
            <person name="Albersmeier A."/>
            <person name="Kalinowski J."/>
            <person name="Ruckert C."/>
        </authorList>
    </citation>
    <scope>NUCLEOTIDE SEQUENCE</scope>
    <source>
        <strain evidence="14">CGMCC 1.15179</strain>
    </source>
</reference>
<feature type="transmembrane region" description="Helical" evidence="11">
    <location>
        <begin position="268"/>
        <end position="292"/>
    </location>
</feature>
<dbReference type="NCBIfam" id="NF038347">
    <property type="entry name" value="FtsX_Gpos"/>
    <property type="match status" value="1"/>
</dbReference>
<keyword evidence="15" id="KW-1185">Reference proteome</keyword>
<dbReference type="InterPro" id="IPR004513">
    <property type="entry name" value="FtsX"/>
</dbReference>
<dbReference type="InterPro" id="IPR040690">
    <property type="entry name" value="FtsX_ECD"/>
</dbReference>
<dbReference type="InterPro" id="IPR058204">
    <property type="entry name" value="FtsX_firmicutes-type"/>
</dbReference>
<evidence type="ECO:0000313" key="14">
    <source>
        <dbReference type="EMBL" id="GGE04608.1"/>
    </source>
</evidence>
<dbReference type="Pfam" id="PF02687">
    <property type="entry name" value="FtsX"/>
    <property type="match status" value="1"/>
</dbReference>
<comment type="similarity">
    <text evidence="2 10">Belongs to the ABC-4 integral membrane protein family. FtsX subfamily.</text>
</comment>
<accession>A0A8J2VD38</accession>
<feature type="domain" description="ABC3 transporter permease C-terminal" evidence="12">
    <location>
        <begin position="176"/>
        <end position="297"/>
    </location>
</feature>
<dbReference type="InterPro" id="IPR003838">
    <property type="entry name" value="ABC3_permease_C"/>
</dbReference>
<comment type="caution">
    <text evidence="14">The sequence shown here is derived from an EMBL/GenBank/DDBJ whole genome shotgun (WGS) entry which is preliminary data.</text>
</comment>
<keyword evidence="7 11" id="KW-1133">Transmembrane helix</keyword>
<comment type="function">
    <text evidence="10">Part of the ABC transporter FtsEX involved in asymmetric cellular division facilitating the initiation of sporulation.</text>
</comment>
<name>A0A8J2VD38_9BACL</name>
<evidence type="ECO:0000256" key="9">
    <source>
        <dbReference type="ARBA" id="ARBA00023306"/>
    </source>
</evidence>
<keyword evidence="6 11" id="KW-0812">Transmembrane</keyword>
<evidence type="ECO:0000256" key="11">
    <source>
        <dbReference type="SAM" id="Phobius"/>
    </source>
</evidence>
<comment type="subcellular location">
    <subcellularLocation>
        <location evidence="1">Cell membrane</location>
        <topology evidence="1">Multi-pass membrane protein</topology>
    </subcellularLocation>
</comment>
<evidence type="ECO:0000256" key="8">
    <source>
        <dbReference type="ARBA" id="ARBA00023136"/>
    </source>
</evidence>
<organism evidence="14 15">
    <name type="scientific">Marinithermofilum abyssi</name>
    <dbReference type="NCBI Taxonomy" id="1571185"/>
    <lineage>
        <taxon>Bacteria</taxon>
        <taxon>Bacillati</taxon>
        <taxon>Bacillota</taxon>
        <taxon>Bacilli</taxon>
        <taxon>Bacillales</taxon>
        <taxon>Thermoactinomycetaceae</taxon>
        <taxon>Marinithermofilum</taxon>
    </lineage>
</organism>
<dbReference type="PANTHER" id="PTHR47755">
    <property type="entry name" value="CELL DIVISION PROTEIN FTSX"/>
    <property type="match status" value="1"/>
</dbReference>
<evidence type="ECO:0000256" key="7">
    <source>
        <dbReference type="ARBA" id="ARBA00022989"/>
    </source>
</evidence>
<feature type="transmembrane region" description="Helical" evidence="11">
    <location>
        <begin position="219"/>
        <end position="248"/>
    </location>
</feature>
<dbReference type="Proteomes" id="UP000625210">
    <property type="component" value="Unassembled WGS sequence"/>
</dbReference>
<evidence type="ECO:0000256" key="5">
    <source>
        <dbReference type="ARBA" id="ARBA00022618"/>
    </source>
</evidence>
<feature type="transmembrane region" description="Helical" evidence="11">
    <location>
        <begin position="21"/>
        <end position="46"/>
    </location>
</feature>
<dbReference type="PIRSF" id="PIRSF003097">
    <property type="entry name" value="FtsX"/>
    <property type="match status" value="1"/>
</dbReference>
<protein>
    <recommendedName>
        <fullName evidence="3 10">Cell division protein FtsX</fullName>
    </recommendedName>
</protein>
<evidence type="ECO:0000256" key="10">
    <source>
        <dbReference type="PIRNR" id="PIRNR003097"/>
    </source>
</evidence>
<reference evidence="14" key="2">
    <citation type="submission" date="2020-09" db="EMBL/GenBank/DDBJ databases">
        <authorList>
            <person name="Sun Q."/>
            <person name="Zhou Y."/>
        </authorList>
    </citation>
    <scope>NUCLEOTIDE SEQUENCE</scope>
    <source>
        <strain evidence="14">CGMCC 1.15179</strain>
    </source>
</reference>
<evidence type="ECO:0000256" key="6">
    <source>
        <dbReference type="ARBA" id="ARBA00022692"/>
    </source>
</evidence>
<keyword evidence="4 10" id="KW-1003">Cell membrane</keyword>
<sequence length="298" mass="33407">MKIDTMIRHTREAINSLRRNTWMVFAACSAVAVTLLIFGIFLVFAFNINYLASELDKQVAIRASVSVSATDDDIDQLKGQLEKEPEVKKVTFVPKEEGLKQMKAQWGDDAHFLSGLEEDNPLPDTFVIEAKNPQQTERLAKKIDQNYRLIDHTEYGEGVTDKLLGLSSWVRNMVLVFGLGLAALAAFLISNTIKLTIFARRREIEIMRLVGASNWFIRWPFFIEGGVIGILGAIVPVTVVLVGYNAVVNILEANNAYSFFKLMGMWPLSFYVAGLTTLLGVMIGVWGSLISIRRFLRV</sequence>
<evidence type="ECO:0000259" key="12">
    <source>
        <dbReference type="Pfam" id="PF02687"/>
    </source>
</evidence>
<evidence type="ECO:0000259" key="13">
    <source>
        <dbReference type="Pfam" id="PF18075"/>
    </source>
</evidence>
<dbReference type="Pfam" id="PF18075">
    <property type="entry name" value="FtsX_ECD"/>
    <property type="match status" value="1"/>
</dbReference>
<keyword evidence="5 10" id="KW-0132">Cell division</keyword>
<evidence type="ECO:0000256" key="1">
    <source>
        <dbReference type="ARBA" id="ARBA00004651"/>
    </source>
</evidence>
<dbReference type="RefSeq" id="WP_188646067.1">
    <property type="nucleotide sequence ID" value="NZ_BMHQ01000001.1"/>
</dbReference>
<evidence type="ECO:0000256" key="3">
    <source>
        <dbReference type="ARBA" id="ARBA00021907"/>
    </source>
</evidence>
<dbReference type="EMBL" id="BMHQ01000001">
    <property type="protein sequence ID" value="GGE04608.1"/>
    <property type="molecule type" value="Genomic_DNA"/>
</dbReference>
<keyword evidence="9 10" id="KW-0131">Cell cycle</keyword>
<dbReference type="GO" id="GO:0005886">
    <property type="term" value="C:plasma membrane"/>
    <property type="evidence" value="ECO:0007669"/>
    <property type="project" value="UniProtKB-SubCell"/>
</dbReference>
<dbReference type="GO" id="GO:0051301">
    <property type="term" value="P:cell division"/>
    <property type="evidence" value="ECO:0007669"/>
    <property type="project" value="UniProtKB-KW"/>
</dbReference>
<evidence type="ECO:0000256" key="4">
    <source>
        <dbReference type="ARBA" id="ARBA00022475"/>
    </source>
</evidence>
<keyword evidence="8 10" id="KW-0472">Membrane</keyword>
<feature type="transmembrane region" description="Helical" evidence="11">
    <location>
        <begin position="173"/>
        <end position="198"/>
    </location>
</feature>
<proteinExistence type="inferred from homology"/>
<gene>
    <name evidence="14" type="primary">ftsX</name>
    <name evidence="14" type="ORF">GCM10011571_02050</name>
</gene>
<dbReference type="AlphaFoldDB" id="A0A8J2VD38"/>
<evidence type="ECO:0000313" key="15">
    <source>
        <dbReference type="Proteomes" id="UP000625210"/>
    </source>
</evidence>
<dbReference type="Gene3D" id="3.30.70.3040">
    <property type="match status" value="1"/>
</dbReference>
<feature type="domain" description="FtsX extracellular" evidence="13">
    <location>
        <begin position="59"/>
        <end position="145"/>
    </location>
</feature>